<evidence type="ECO:0000256" key="8">
    <source>
        <dbReference type="ARBA" id="ARBA00048141"/>
    </source>
</evidence>
<dbReference type="SUPFAM" id="SSF53633">
    <property type="entry name" value="Carbamate kinase-like"/>
    <property type="match status" value="1"/>
</dbReference>
<evidence type="ECO:0000256" key="2">
    <source>
        <dbReference type="ARBA" id="ARBA00022571"/>
    </source>
</evidence>
<dbReference type="EC" id="2.7.2.8" evidence="9"/>
<evidence type="ECO:0000259" key="11">
    <source>
        <dbReference type="Pfam" id="PF00696"/>
    </source>
</evidence>
<dbReference type="GO" id="GO:0005524">
    <property type="term" value="F:ATP binding"/>
    <property type="evidence" value="ECO:0007669"/>
    <property type="project" value="UniProtKB-UniRule"/>
</dbReference>
<dbReference type="InterPro" id="IPR036393">
    <property type="entry name" value="AceGlu_kinase-like_sf"/>
</dbReference>
<dbReference type="InterPro" id="IPR004662">
    <property type="entry name" value="AcgluKinase_fam"/>
</dbReference>
<evidence type="ECO:0000256" key="5">
    <source>
        <dbReference type="ARBA" id="ARBA00022741"/>
    </source>
</evidence>
<feature type="domain" description="Aspartate/glutamate/uridylate kinase" evidence="11">
    <location>
        <begin position="13"/>
        <end position="247"/>
    </location>
</feature>
<dbReference type="InterPro" id="IPR037528">
    <property type="entry name" value="ArgB"/>
</dbReference>
<dbReference type="UniPathway" id="UPA00068">
    <property type="reaction ID" value="UER00107"/>
</dbReference>
<feature type="region of interest" description="Disordered" evidence="10">
    <location>
        <begin position="287"/>
        <end position="311"/>
    </location>
</feature>
<keyword evidence="3 9" id="KW-0028">Amino-acid biosynthesis</keyword>
<dbReference type="GO" id="GO:0003991">
    <property type="term" value="F:acetylglutamate kinase activity"/>
    <property type="evidence" value="ECO:0007669"/>
    <property type="project" value="UniProtKB-UniRule"/>
</dbReference>
<dbReference type="GO" id="GO:0005737">
    <property type="term" value="C:cytoplasm"/>
    <property type="evidence" value="ECO:0007669"/>
    <property type="project" value="UniProtKB-SubCell"/>
</dbReference>
<dbReference type="FunFam" id="3.40.1160.10:FF:000004">
    <property type="entry name" value="Acetylglutamate kinase"/>
    <property type="match status" value="1"/>
</dbReference>
<feature type="compositionally biased region" description="Gly residues" evidence="10">
    <location>
        <begin position="296"/>
        <end position="311"/>
    </location>
</feature>
<keyword evidence="4 9" id="KW-0808">Transferase</keyword>
<evidence type="ECO:0000256" key="7">
    <source>
        <dbReference type="ARBA" id="ARBA00022840"/>
    </source>
</evidence>
<evidence type="ECO:0000256" key="9">
    <source>
        <dbReference type="HAMAP-Rule" id="MF_00082"/>
    </source>
</evidence>
<keyword evidence="5 9" id="KW-0547">Nucleotide-binding</keyword>
<dbReference type="InterPro" id="IPR001057">
    <property type="entry name" value="Glu/AcGlu_kinase"/>
</dbReference>
<evidence type="ECO:0000256" key="10">
    <source>
        <dbReference type="SAM" id="MobiDB-lite"/>
    </source>
</evidence>
<dbReference type="AlphaFoldDB" id="A0A2A6DYF7"/>
<keyword evidence="9" id="KW-0963">Cytoplasm</keyword>
<evidence type="ECO:0000256" key="3">
    <source>
        <dbReference type="ARBA" id="ARBA00022605"/>
    </source>
</evidence>
<organism evidence="12 13">
    <name type="scientific">Candidatus Reconcilbacillus cellulovorans</name>
    <dbReference type="NCBI Taxonomy" id="1906605"/>
    <lineage>
        <taxon>Bacteria</taxon>
        <taxon>Bacillati</taxon>
        <taxon>Bacillota</taxon>
        <taxon>Bacilli</taxon>
        <taxon>Bacillales</taxon>
        <taxon>Paenibacillaceae</taxon>
        <taxon>Candidatus Reconcilbacillus</taxon>
    </lineage>
</organism>
<comment type="caution">
    <text evidence="12">The sequence shown here is derived from an EMBL/GenBank/DDBJ whole genome shotgun (WGS) entry which is preliminary data.</text>
</comment>
<gene>
    <name evidence="9" type="primary">argB</name>
    <name evidence="12" type="ORF">BLM47_11720</name>
</gene>
<sequence>METMADSPKRWSIVVKCGGNALAEMPTAFFEELARLHAEGRTPIVVHGGGPMISSLLDRLGVKTEFVDGLRKTDEATLDVVEMVLCGSINKDLVRRLQLAGAPAVGLSGSDGLLLEARPVAAADRVGLVGEVVAVNADLLCGIVALGFVPVVAPVGADREGRRYNVNADAAAGAIAARLGAERLVMATDVPGIYRGSGADRRVLPIVTEEEIEAMIASGDITGGMIPKVRAALEGLRGGVAEVVVVDGRSAGALAAAAAGEPIGTRIVRTAGAGRAEIAAGVQADAQGVPTSAASGKGGAGGGSADGRNVG</sequence>
<dbReference type="HAMAP" id="MF_00082">
    <property type="entry name" value="ArgB"/>
    <property type="match status" value="1"/>
</dbReference>
<dbReference type="EMBL" id="MOXJ01000034">
    <property type="protein sequence ID" value="PDO09569.1"/>
    <property type="molecule type" value="Genomic_DNA"/>
</dbReference>
<evidence type="ECO:0000256" key="4">
    <source>
        <dbReference type="ARBA" id="ARBA00022679"/>
    </source>
</evidence>
<feature type="binding site" evidence="9">
    <location>
        <begin position="49"/>
        <end position="50"/>
    </location>
    <ligand>
        <name>substrate</name>
    </ligand>
</feature>
<dbReference type="PANTHER" id="PTHR23342:SF0">
    <property type="entry name" value="N-ACETYLGLUTAMATE SYNTHASE, MITOCHONDRIAL"/>
    <property type="match status" value="1"/>
</dbReference>
<protein>
    <recommendedName>
        <fullName evidence="9">Acetylglutamate kinase</fullName>
        <ecNumber evidence="9">2.7.2.8</ecNumber>
    </recommendedName>
    <alternativeName>
        <fullName evidence="9">N-acetyl-L-glutamate 5-phosphotransferase</fullName>
    </alternativeName>
    <alternativeName>
        <fullName evidence="9">NAG kinase</fullName>
        <shortName evidence="9">NAGK</shortName>
    </alternativeName>
</protein>
<dbReference type="PANTHER" id="PTHR23342">
    <property type="entry name" value="N-ACETYLGLUTAMATE SYNTHASE"/>
    <property type="match status" value="1"/>
</dbReference>
<dbReference type="PRINTS" id="PR00474">
    <property type="entry name" value="GLU5KINASE"/>
</dbReference>
<feature type="site" description="Transition state stabilizer" evidence="9">
    <location>
        <position position="16"/>
    </location>
</feature>
<evidence type="ECO:0000256" key="1">
    <source>
        <dbReference type="ARBA" id="ARBA00004828"/>
    </source>
</evidence>
<dbReference type="PIRSF" id="PIRSF000728">
    <property type="entry name" value="NAGK"/>
    <property type="match status" value="1"/>
</dbReference>
<dbReference type="CDD" id="cd04238">
    <property type="entry name" value="AAK_NAGK-like"/>
    <property type="match status" value="1"/>
</dbReference>
<dbReference type="InterPro" id="IPR001048">
    <property type="entry name" value="Asp/Glu/Uridylate_kinase"/>
</dbReference>
<accession>A0A2A6DYF7</accession>
<dbReference type="GO" id="GO:0042450">
    <property type="term" value="P:L-arginine biosynthetic process via ornithine"/>
    <property type="evidence" value="ECO:0007669"/>
    <property type="project" value="UniProtKB-UniRule"/>
</dbReference>
<evidence type="ECO:0000313" key="12">
    <source>
        <dbReference type="EMBL" id="PDO09569.1"/>
    </source>
</evidence>
<reference evidence="12 13" key="1">
    <citation type="submission" date="2016-12" db="EMBL/GenBank/DDBJ databases">
        <title>Candidatus Reconcilibacillus cellulovorans genome.</title>
        <authorList>
            <person name="Kolinko S."/>
            <person name="Wu Y.-W."/>
            <person name="Tachea F."/>
            <person name="Denzel E."/>
            <person name="Hiras J."/>
            <person name="Baecker N."/>
            <person name="Chan L.J."/>
            <person name="Eichorst S.A."/>
            <person name="Frey D."/>
            <person name="Adams P.D."/>
            <person name="Pray T."/>
            <person name="Tanjore D."/>
            <person name="Petzold C.J."/>
            <person name="Gladden J.M."/>
            <person name="Simmons B.A."/>
            <person name="Singer S.W."/>
        </authorList>
    </citation>
    <scope>NUCLEOTIDE SEQUENCE [LARGE SCALE GENOMIC DNA]</scope>
    <source>
        <strain evidence="12">JTherm</strain>
    </source>
</reference>
<comment type="similarity">
    <text evidence="9">Belongs to the acetylglutamate kinase family. ArgB subfamily.</text>
</comment>
<keyword evidence="7 9" id="KW-0067">ATP-binding</keyword>
<feature type="site" description="Transition state stabilizer" evidence="9">
    <location>
        <position position="228"/>
    </location>
</feature>
<comment type="pathway">
    <text evidence="1 9">Amino-acid biosynthesis; L-arginine biosynthesis; N(2)-acetyl-L-ornithine from L-glutamate: step 2/4.</text>
</comment>
<evidence type="ECO:0000313" key="13">
    <source>
        <dbReference type="Proteomes" id="UP000243688"/>
    </source>
</evidence>
<name>A0A2A6DYF7_9BACL</name>
<comment type="function">
    <text evidence="9">Catalyzes the ATP-dependent phosphorylation of N-acetyl-L-glutamate.</text>
</comment>
<feature type="binding site" evidence="9">
    <location>
        <position position="165"/>
    </location>
    <ligand>
        <name>substrate</name>
    </ligand>
</feature>
<comment type="catalytic activity">
    <reaction evidence="8 9">
        <text>N-acetyl-L-glutamate + ATP = N-acetyl-L-glutamyl 5-phosphate + ADP</text>
        <dbReference type="Rhea" id="RHEA:14629"/>
        <dbReference type="ChEBI" id="CHEBI:30616"/>
        <dbReference type="ChEBI" id="CHEBI:44337"/>
        <dbReference type="ChEBI" id="CHEBI:57936"/>
        <dbReference type="ChEBI" id="CHEBI:456216"/>
        <dbReference type="EC" id="2.7.2.8"/>
    </reaction>
</comment>
<dbReference type="NCBIfam" id="TIGR00761">
    <property type="entry name" value="argB"/>
    <property type="match status" value="1"/>
</dbReference>
<comment type="subcellular location">
    <subcellularLocation>
        <location evidence="9">Cytoplasm</location>
    </subcellularLocation>
</comment>
<keyword evidence="6 9" id="KW-0418">Kinase</keyword>
<feature type="binding site" evidence="9">
    <location>
        <position position="71"/>
    </location>
    <ligand>
        <name>substrate</name>
    </ligand>
</feature>
<keyword evidence="2 9" id="KW-0055">Arginine biosynthesis</keyword>
<dbReference type="Proteomes" id="UP000243688">
    <property type="component" value="Unassembled WGS sequence"/>
</dbReference>
<evidence type="ECO:0000256" key="6">
    <source>
        <dbReference type="ARBA" id="ARBA00022777"/>
    </source>
</evidence>
<dbReference type="Gene3D" id="3.40.1160.10">
    <property type="entry name" value="Acetylglutamate kinase-like"/>
    <property type="match status" value="1"/>
</dbReference>
<dbReference type="Pfam" id="PF00696">
    <property type="entry name" value="AA_kinase"/>
    <property type="match status" value="1"/>
</dbReference>
<proteinExistence type="inferred from homology"/>